<dbReference type="GO" id="GO:0005737">
    <property type="term" value="C:cytoplasm"/>
    <property type="evidence" value="ECO:0007669"/>
    <property type="project" value="TreeGrafter"/>
</dbReference>
<dbReference type="SUPFAM" id="SSF51735">
    <property type="entry name" value="NAD(P)-binding Rossmann-fold domains"/>
    <property type="match status" value="1"/>
</dbReference>
<dbReference type="InterPro" id="IPR013752">
    <property type="entry name" value="KPA_reductase"/>
</dbReference>
<dbReference type="SUPFAM" id="SSF48179">
    <property type="entry name" value="6-phosphogluconate dehydrogenase C-terminal domain-like"/>
    <property type="match status" value="1"/>
</dbReference>
<dbReference type="EC" id="1.1.1.169" evidence="6"/>
<keyword evidence="2" id="KW-0521">NADP</keyword>
<dbReference type="AlphaFoldDB" id="T1YSS2"/>
<name>T1YSS2_HERMU</name>
<comment type="similarity">
    <text evidence="1">Belongs to the ketopantoate reductase family.</text>
</comment>
<dbReference type="InterPro" id="IPR036291">
    <property type="entry name" value="NAD(P)-bd_dom_sf"/>
</dbReference>
<dbReference type="GO" id="GO:0015940">
    <property type="term" value="P:pantothenate biosynthetic process"/>
    <property type="evidence" value="ECO:0007669"/>
    <property type="project" value="InterPro"/>
</dbReference>
<evidence type="ECO:0000256" key="3">
    <source>
        <dbReference type="ARBA" id="ARBA00023002"/>
    </source>
</evidence>
<dbReference type="InterPro" id="IPR051402">
    <property type="entry name" value="KPR-Related"/>
</dbReference>
<organism evidence="6">
    <name type="scientific">Herpetomonas muscarum</name>
    <dbReference type="NCBI Taxonomy" id="5718"/>
    <lineage>
        <taxon>Eukaryota</taxon>
        <taxon>Discoba</taxon>
        <taxon>Euglenozoa</taxon>
        <taxon>Kinetoplastea</taxon>
        <taxon>Metakinetoplastina</taxon>
        <taxon>Trypanosomatida</taxon>
        <taxon>Trypanosomatidae</taxon>
        <taxon>Herpetomonas</taxon>
    </lineage>
</organism>
<feature type="domain" description="Ketopantoate reductase C-terminal" evidence="5">
    <location>
        <begin position="181"/>
        <end position="300"/>
    </location>
</feature>
<evidence type="ECO:0000313" key="6">
    <source>
        <dbReference type="EMBL" id="AGU67967.1"/>
    </source>
</evidence>
<dbReference type="Gene3D" id="1.10.1040.10">
    <property type="entry name" value="N-(1-d-carboxylethyl)-l-norvaline Dehydrogenase, domain 2"/>
    <property type="match status" value="1"/>
</dbReference>
<dbReference type="Pfam" id="PF08546">
    <property type="entry name" value="ApbA_C"/>
    <property type="match status" value="1"/>
</dbReference>
<dbReference type="EMBL" id="KF160217">
    <property type="protein sequence ID" value="AGU67967.1"/>
    <property type="molecule type" value="Genomic_DNA"/>
</dbReference>
<keyword evidence="3 6" id="KW-0560">Oxidoreductase</keyword>
<evidence type="ECO:0000259" key="5">
    <source>
        <dbReference type="Pfam" id="PF08546"/>
    </source>
</evidence>
<sequence length="306" mass="33253">MTNAIALRSAAIIGLGALGVMFGNQMQRSLGSAFHIIVDAERQATYATRRVTCNGDSCLFKYITPQEAAAPIDLIIFGTKYNGLQTAIETARPFVGEDTIVMSILNGIASEEMLADAYGKDKVLYAIAHGMDARRVGGDVEYTNMGCIEFGEGDGSDSARVHAVAAFLDSAGVPTKTTTGIQNLFWGKLMTNVGINQTVTAYEVSYRDVQRPGEARDTMIAAMREVVAISQKNGVNLTESDLQKWLSILDKLDPDSYPSMRQDALARRETEVEMFAGTIMRLGKQYGVPTPVNERLYAKITSLPVD</sequence>
<dbReference type="InterPro" id="IPR003710">
    <property type="entry name" value="ApbA"/>
</dbReference>
<dbReference type="GO" id="GO:0008677">
    <property type="term" value="F:2-dehydropantoate 2-reductase activity"/>
    <property type="evidence" value="ECO:0007669"/>
    <property type="project" value="UniProtKB-EC"/>
</dbReference>
<reference evidence="6" key="1">
    <citation type="journal article" date="2013" name="PLoS ONE">
        <title>Biosynthesis of vitamins and cofactors in bacterium-harbouring trypanosomatids depends on the symbiotic association as revealed by genomic analyses.</title>
        <authorList>
            <person name="Klein C.C."/>
            <person name="Alves J.M."/>
            <person name="Serrano M.G."/>
            <person name="Buck G.A."/>
            <person name="Vasconcelos A.T."/>
            <person name="Sagot M.F."/>
            <person name="Teixeira M.M."/>
            <person name="Camargo E.P."/>
            <person name="Motta M.C."/>
        </authorList>
    </citation>
    <scope>NUCLEOTIDE SEQUENCE</scope>
    <source>
        <strain evidence="6">TCC001E</strain>
    </source>
</reference>
<dbReference type="InterPro" id="IPR008927">
    <property type="entry name" value="6-PGluconate_DH-like_C_sf"/>
</dbReference>
<feature type="domain" description="Ketopantoate reductase N-terminal" evidence="4">
    <location>
        <begin position="11"/>
        <end position="154"/>
    </location>
</feature>
<dbReference type="PANTHER" id="PTHR21708:SF26">
    <property type="entry name" value="2-DEHYDROPANTOATE 2-REDUCTASE"/>
    <property type="match status" value="1"/>
</dbReference>
<dbReference type="InterPro" id="IPR013332">
    <property type="entry name" value="KPR_N"/>
</dbReference>
<evidence type="ECO:0000256" key="2">
    <source>
        <dbReference type="ARBA" id="ARBA00022857"/>
    </source>
</evidence>
<proteinExistence type="inferred from homology"/>
<evidence type="ECO:0000256" key="1">
    <source>
        <dbReference type="ARBA" id="ARBA00007870"/>
    </source>
</evidence>
<protein>
    <submittedName>
        <fullName evidence="6">2-dehydropantoate 2-reductase</fullName>
        <ecNumber evidence="6">1.1.1.169</ecNumber>
    </submittedName>
</protein>
<dbReference type="Gene3D" id="3.40.50.720">
    <property type="entry name" value="NAD(P)-binding Rossmann-like Domain"/>
    <property type="match status" value="1"/>
</dbReference>
<dbReference type="Pfam" id="PF02558">
    <property type="entry name" value="ApbA"/>
    <property type="match status" value="1"/>
</dbReference>
<dbReference type="NCBIfam" id="TIGR00745">
    <property type="entry name" value="apbA_panE"/>
    <property type="match status" value="1"/>
</dbReference>
<accession>T1YSS2</accession>
<dbReference type="InterPro" id="IPR013328">
    <property type="entry name" value="6PGD_dom2"/>
</dbReference>
<evidence type="ECO:0000259" key="4">
    <source>
        <dbReference type="Pfam" id="PF02558"/>
    </source>
</evidence>
<dbReference type="PANTHER" id="PTHR21708">
    <property type="entry name" value="PROBABLE 2-DEHYDROPANTOATE 2-REDUCTASE"/>
    <property type="match status" value="1"/>
</dbReference>